<dbReference type="PROSITE" id="PS50110">
    <property type="entry name" value="RESPONSE_REGULATORY"/>
    <property type="match status" value="1"/>
</dbReference>
<proteinExistence type="predicted"/>
<gene>
    <name evidence="6" type="ORF">GY22_06065</name>
</gene>
<keyword evidence="2" id="KW-0597">Phosphoprotein</keyword>
<dbReference type="InterPro" id="IPR001789">
    <property type="entry name" value="Sig_transdc_resp-reg_receiver"/>
</dbReference>
<evidence type="ECO:0000256" key="2">
    <source>
        <dbReference type="PROSITE-ProRule" id="PRU00169"/>
    </source>
</evidence>
<organism evidence="6 7">
    <name type="scientific">Kocuria rosea subsp. polaris</name>
    <dbReference type="NCBI Taxonomy" id="136273"/>
    <lineage>
        <taxon>Bacteria</taxon>
        <taxon>Bacillati</taxon>
        <taxon>Actinomycetota</taxon>
        <taxon>Actinomycetes</taxon>
        <taxon>Micrococcales</taxon>
        <taxon>Micrococcaceae</taxon>
        <taxon>Kocuria</taxon>
    </lineage>
</organism>
<dbReference type="InterPro" id="IPR011006">
    <property type="entry name" value="CheY-like_superfamily"/>
</dbReference>
<dbReference type="Gene3D" id="1.10.10.10">
    <property type="entry name" value="Winged helix-like DNA-binding domain superfamily/Winged helix DNA-binding domain"/>
    <property type="match status" value="1"/>
</dbReference>
<dbReference type="Gene3D" id="6.10.250.690">
    <property type="match status" value="1"/>
</dbReference>
<dbReference type="Pfam" id="PF00072">
    <property type="entry name" value="Response_reg"/>
    <property type="match status" value="1"/>
</dbReference>
<dbReference type="Proteomes" id="UP000030466">
    <property type="component" value="Unassembled WGS sequence"/>
</dbReference>
<evidence type="ECO:0000256" key="1">
    <source>
        <dbReference type="ARBA" id="ARBA00023125"/>
    </source>
</evidence>
<dbReference type="InterPro" id="IPR001867">
    <property type="entry name" value="OmpR/PhoB-type_DNA-bd"/>
</dbReference>
<dbReference type="PROSITE" id="PS51755">
    <property type="entry name" value="OMPR_PHOB"/>
    <property type="match status" value="1"/>
</dbReference>
<dbReference type="CDD" id="cd00383">
    <property type="entry name" value="trans_reg_C"/>
    <property type="match status" value="1"/>
</dbReference>
<dbReference type="SUPFAM" id="SSF46894">
    <property type="entry name" value="C-terminal effector domain of the bipartite response regulators"/>
    <property type="match status" value="1"/>
</dbReference>
<feature type="domain" description="OmpR/PhoB-type" evidence="5">
    <location>
        <begin position="127"/>
        <end position="221"/>
    </location>
</feature>
<evidence type="ECO:0000313" key="7">
    <source>
        <dbReference type="Proteomes" id="UP000030466"/>
    </source>
</evidence>
<dbReference type="GO" id="GO:0000156">
    <property type="term" value="F:phosphorelay response regulator activity"/>
    <property type="evidence" value="ECO:0007669"/>
    <property type="project" value="TreeGrafter"/>
</dbReference>
<dbReference type="InterPro" id="IPR016032">
    <property type="entry name" value="Sig_transdc_resp-reg_C-effctor"/>
</dbReference>
<dbReference type="PANTHER" id="PTHR48111">
    <property type="entry name" value="REGULATOR OF RPOS"/>
    <property type="match status" value="1"/>
</dbReference>
<dbReference type="GO" id="GO:0000976">
    <property type="term" value="F:transcription cis-regulatory region binding"/>
    <property type="evidence" value="ECO:0007669"/>
    <property type="project" value="TreeGrafter"/>
</dbReference>
<feature type="domain" description="Response regulatory" evidence="4">
    <location>
        <begin position="3"/>
        <end position="117"/>
    </location>
</feature>
<comment type="caution">
    <text evidence="6">The sequence shown here is derived from an EMBL/GenBank/DDBJ whole genome shotgun (WGS) entry which is preliminary data.</text>
</comment>
<evidence type="ECO:0000256" key="3">
    <source>
        <dbReference type="PROSITE-ProRule" id="PRU01091"/>
    </source>
</evidence>
<name>A0A0A6VU23_KOCRO</name>
<protein>
    <submittedName>
        <fullName evidence="6">Transcriptional regulator</fullName>
    </submittedName>
</protein>
<feature type="modified residue" description="4-aspartylphosphate" evidence="2">
    <location>
        <position position="52"/>
    </location>
</feature>
<dbReference type="GO" id="GO:0006355">
    <property type="term" value="P:regulation of DNA-templated transcription"/>
    <property type="evidence" value="ECO:0007669"/>
    <property type="project" value="InterPro"/>
</dbReference>
<feature type="DNA-binding region" description="OmpR/PhoB-type" evidence="3">
    <location>
        <begin position="127"/>
        <end position="221"/>
    </location>
</feature>
<evidence type="ECO:0000259" key="4">
    <source>
        <dbReference type="PROSITE" id="PS50110"/>
    </source>
</evidence>
<evidence type="ECO:0000259" key="5">
    <source>
        <dbReference type="PROSITE" id="PS51755"/>
    </source>
</evidence>
<sequence>MASILIAEDEERIARFIQKGLRAAGYTTTVVEDGTSALDYASTGEFDLLVLDVGLPGMDGFQVLSVLRSLGFSIPVIMCTARDSVEDTVAGLEQGADDYLAKPFRFQELLARVRARLRDRAVAEQTDDGLRYGGLALDVGTRCAVLEDRQVELSAREFAMARAFLESPGQVLTREQLLNKVWGYDFDGSSNVVDVYVRYLRNKLGAERIVTVRGAGYRLAKL</sequence>
<dbReference type="Gene3D" id="3.40.50.2300">
    <property type="match status" value="1"/>
</dbReference>
<dbReference type="SMART" id="SM00862">
    <property type="entry name" value="Trans_reg_C"/>
    <property type="match status" value="1"/>
</dbReference>
<evidence type="ECO:0000313" key="6">
    <source>
        <dbReference type="EMBL" id="KHD98111.1"/>
    </source>
</evidence>
<dbReference type="SUPFAM" id="SSF52172">
    <property type="entry name" value="CheY-like"/>
    <property type="match status" value="1"/>
</dbReference>
<dbReference type="PANTHER" id="PTHR48111:SF38">
    <property type="entry name" value="TWO-COMPONENT RESPONSE REGULATOR"/>
    <property type="match status" value="1"/>
</dbReference>
<dbReference type="GO" id="GO:0005829">
    <property type="term" value="C:cytosol"/>
    <property type="evidence" value="ECO:0007669"/>
    <property type="project" value="TreeGrafter"/>
</dbReference>
<keyword evidence="7" id="KW-1185">Reference proteome</keyword>
<dbReference type="SMART" id="SM00448">
    <property type="entry name" value="REC"/>
    <property type="match status" value="1"/>
</dbReference>
<dbReference type="OrthoDB" id="3197131at2"/>
<keyword evidence="1 3" id="KW-0238">DNA-binding</keyword>
<dbReference type="InterPro" id="IPR036388">
    <property type="entry name" value="WH-like_DNA-bd_sf"/>
</dbReference>
<dbReference type="Pfam" id="PF00486">
    <property type="entry name" value="Trans_reg_C"/>
    <property type="match status" value="1"/>
</dbReference>
<dbReference type="CDD" id="cd17624">
    <property type="entry name" value="REC_OmpR_PmrA-like"/>
    <property type="match status" value="1"/>
</dbReference>
<dbReference type="InterPro" id="IPR039420">
    <property type="entry name" value="WalR-like"/>
</dbReference>
<dbReference type="RefSeq" id="WP_017834257.1">
    <property type="nucleotide sequence ID" value="NZ_JSUH01000004.1"/>
</dbReference>
<dbReference type="AlphaFoldDB" id="A0A0A6VU23"/>
<dbReference type="EMBL" id="JSUH01000004">
    <property type="protein sequence ID" value="KHD98111.1"/>
    <property type="molecule type" value="Genomic_DNA"/>
</dbReference>
<dbReference type="GO" id="GO:0032993">
    <property type="term" value="C:protein-DNA complex"/>
    <property type="evidence" value="ECO:0007669"/>
    <property type="project" value="TreeGrafter"/>
</dbReference>
<accession>A0A0A6VU23</accession>
<reference evidence="6 7" key="1">
    <citation type="journal article" date="2003" name="Int. J. Syst. Evol. Microbiol.">
        <title>Kocuria polaris sp. nov., an orange-pigmented psychrophilic bacterium isolated from an Antarctic cyanobacterial mat sample.</title>
        <authorList>
            <person name="Reddy G.S."/>
            <person name="Prakash J.S."/>
            <person name="Prabahar V."/>
            <person name="Matsumoto G.I."/>
            <person name="Stackebrandt E."/>
            <person name="Shivaji S."/>
        </authorList>
    </citation>
    <scope>NUCLEOTIDE SEQUENCE [LARGE SCALE GENOMIC DNA]</scope>
    <source>
        <strain evidence="6 7">CMS 76or</strain>
    </source>
</reference>